<gene>
    <name evidence="1" type="ORF">J057_02380</name>
</gene>
<name>N6W1V8_9GAMM</name>
<sequence length="271" mass="27761">MGSSSRGFVSWGLVGLSIVALAGCGGGGGGGSDDGDGGSDSATEIKAGAFNTTITYPDSDNEVAGVAFVSPTGRFASVVVRTSVYSGGQLNFDSSGKVSGPVQDVAYSTGEKKWVTNTGSLEGQVNSSSNMVLTGRGVEFESQIEFKRESYLSDRGVKFSQMAGVYSMAETTGGTVTLTVYEDGELDGSDETKCQFNGQVTIPNTSVNSYEVDFTVTQCQDDSRGVKGSLRNGTYSGVGSLIPDDAGGTLSFGSSDGEVALIFVGGRGTNN</sequence>
<dbReference type="PATRIC" id="fig|626887.3.peg.452"/>
<keyword evidence="2" id="KW-1185">Reference proteome</keyword>
<proteinExistence type="predicted"/>
<dbReference type="AlphaFoldDB" id="N6W1V8"/>
<evidence type="ECO:0000313" key="1">
    <source>
        <dbReference type="EMBL" id="ENO16520.1"/>
    </source>
</evidence>
<accession>N6W1V8</accession>
<reference evidence="1 2" key="1">
    <citation type="journal article" date="2013" name="Genome Announc.">
        <title>Genome Sequence of the Polycyclic Aromatic Hydrocarbon-Degrading Bacterium Strain Marinobacter nanhaiticus D15-8WT.</title>
        <authorList>
            <person name="Cui Z."/>
            <person name="Gao W."/>
            <person name="Li Q."/>
            <person name="Xu G."/>
            <person name="Zheng L."/>
        </authorList>
    </citation>
    <scope>NUCLEOTIDE SEQUENCE [LARGE SCALE GENOMIC DNA]</scope>
    <source>
        <strain evidence="1 2">D15-8W</strain>
    </source>
</reference>
<dbReference type="RefSeq" id="WP_004583030.1">
    <property type="nucleotide sequence ID" value="NZ_AP028878.1"/>
</dbReference>
<comment type="caution">
    <text evidence="1">The sequence shown here is derived from an EMBL/GenBank/DDBJ whole genome shotgun (WGS) entry which is preliminary data.</text>
</comment>
<organism evidence="1 2">
    <name type="scientific">Marinobacter nanhaiticus D15-8W</name>
    <dbReference type="NCBI Taxonomy" id="626887"/>
    <lineage>
        <taxon>Bacteria</taxon>
        <taxon>Pseudomonadati</taxon>
        <taxon>Pseudomonadota</taxon>
        <taxon>Gammaproteobacteria</taxon>
        <taxon>Pseudomonadales</taxon>
        <taxon>Marinobacteraceae</taxon>
        <taxon>Marinobacter</taxon>
    </lineage>
</organism>
<dbReference type="Proteomes" id="UP000013165">
    <property type="component" value="Unassembled WGS sequence"/>
</dbReference>
<protein>
    <submittedName>
        <fullName evidence="1">Uncharacterized protein</fullName>
    </submittedName>
</protein>
<evidence type="ECO:0000313" key="2">
    <source>
        <dbReference type="Proteomes" id="UP000013165"/>
    </source>
</evidence>
<dbReference type="EMBL" id="APLQ01000010">
    <property type="protein sequence ID" value="ENO16520.1"/>
    <property type="molecule type" value="Genomic_DNA"/>
</dbReference>
<dbReference type="HOGENOM" id="CLU_1097556_0_0_6"/>
<dbReference type="PROSITE" id="PS51257">
    <property type="entry name" value="PROKAR_LIPOPROTEIN"/>
    <property type="match status" value="1"/>
</dbReference>